<evidence type="ECO:0000256" key="18">
    <source>
        <dbReference type="RuleBase" id="RU003938"/>
    </source>
</evidence>
<evidence type="ECO:0000256" key="13">
    <source>
        <dbReference type="ARBA" id="ARBA00022989"/>
    </source>
</evidence>
<feature type="transmembrane region" description="Helical" evidence="19">
    <location>
        <begin position="199"/>
        <end position="219"/>
    </location>
</feature>
<dbReference type="UniPathway" id="UPA00557">
    <property type="reaction ID" value="UER00614"/>
</dbReference>
<keyword evidence="13 19" id="KW-1133">Transmembrane helix</keyword>
<accession>A0A841Q3C1</accession>
<feature type="transmembrane region" description="Helical" evidence="19">
    <location>
        <begin position="132"/>
        <end position="153"/>
    </location>
</feature>
<evidence type="ECO:0000256" key="5">
    <source>
        <dbReference type="ARBA" id="ARBA00010185"/>
    </source>
</evidence>
<dbReference type="PANTHER" id="PTHR46382:SF1">
    <property type="entry name" value="PHOSPHATIDATE CYTIDYLYLTRANSFERASE"/>
    <property type="match status" value="1"/>
</dbReference>
<reference evidence="20 21" key="1">
    <citation type="submission" date="2020-08" db="EMBL/GenBank/DDBJ databases">
        <title>Genomic Encyclopedia of Type Strains, Phase IV (KMG-IV): sequencing the most valuable type-strain genomes for metagenomic binning, comparative biology and taxonomic classification.</title>
        <authorList>
            <person name="Goeker M."/>
        </authorList>
    </citation>
    <scope>NUCLEOTIDE SEQUENCE [LARGE SCALE GENOMIC DNA]</scope>
    <source>
        <strain evidence="20 21">DSM 19612</strain>
    </source>
</reference>
<feature type="transmembrane region" description="Helical" evidence="19">
    <location>
        <begin position="47"/>
        <end position="65"/>
    </location>
</feature>
<feature type="transmembrane region" description="Helical" evidence="19">
    <location>
        <begin position="174"/>
        <end position="193"/>
    </location>
</feature>
<feature type="transmembrane region" description="Helical" evidence="19">
    <location>
        <begin position="108"/>
        <end position="126"/>
    </location>
</feature>
<evidence type="ECO:0000256" key="14">
    <source>
        <dbReference type="ARBA" id="ARBA00023098"/>
    </source>
</evidence>
<dbReference type="PROSITE" id="PS01315">
    <property type="entry name" value="CDS"/>
    <property type="match status" value="1"/>
</dbReference>
<dbReference type="PANTHER" id="PTHR46382">
    <property type="entry name" value="PHOSPHATIDATE CYTIDYLYLTRANSFERASE"/>
    <property type="match status" value="1"/>
</dbReference>
<evidence type="ECO:0000256" key="6">
    <source>
        <dbReference type="ARBA" id="ARBA00012487"/>
    </source>
</evidence>
<feature type="transmembrane region" description="Helical" evidence="19">
    <location>
        <begin position="6"/>
        <end position="35"/>
    </location>
</feature>
<dbReference type="EC" id="2.7.7.41" evidence="6 18"/>
<evidence type="ECO:0000256" key="1">
    <source>
        <dbReference type="ARBA" id="ARBA00001698"/>
    </source>
</evidence>
<evidence type="ECO:0000256" key="9">
    <source>
        <dbReference type="ARBA" id="ARBA00022516"/>
    </source>
</evidence>
<keyword evidence="8" id="KW-1003">Cell membrane</keyword>
<comment type="subcellular location">
    <subcellularLocation>
        <location evidence="2">Cell membrane</location>
        <topology evidence="2">Multi-pass membrane protein</topology>
    </subcellularLocation>
</comment>
<sequence length="262" mass="29646">MKERIITAIIGLIIFIPIIIYGDWLFQLAVFLLASASLLELLRMKKIRVFSWASLISLFILWTLLYDKSVIRFSDSYMLTKTEIIIIGVLILLAYTVLVKNRFTYDEVGFIVVSVIYVGIGFYFLIQTREAGLVYIAYVFLVIWATDTGAYFVGRAIGKKKLWPIISPKKTIEGFYGGIVLAVIVAAILQFLYPFHESMLIVILVTMILSIVGQIGDLVESAIKRFYDVKDSGSVLPGHGGILDRFDSLIFMMPVLHLIHFI</sequence>
<evidence type="ECO:0000256" key="3">
    <source>
        <dbReference type="ARBA" id="ARBA00005119"/>
    </source>
</evidence>
<dbReference type="GO" id="GO:0005886">
    <property type="term" value="C:plasma membrane"/>
    <property type="evidence" value="ECO:0007669"/>
    <property type="project" value="UniProtKB-SubCell"/>
</dbReference>
<evidence type="ECO:0000256" key="10">
    <source>
        <dbReference type="ARBA" id="ARBA00022679"/>
    </source>
</evidence>
<evidence type="ECO:0000256" key="8">
    <source>
        <dbReference type="ARBA" id="ARBA00022475"/>
    </source>
</evidence>
<evidence type="ECO:0000256" key="11">
    <source>
        <dbReference type="ARBA" id="ARBA00022692"/>
    </source>
</evidence>
<evidence type="ECO:0000313" key="20">
    <source>
        <dbReference type="EMBL" id="MBB6452890.1"/>
    </source>
</evidence>
<comment type="caution">
    <text evidence="20">The sequence shown here is derived from an EMBL/GenBank/DDBJ whole genome shotgun (WGS) entry which is preliminary data.</text>
</comment>
<keyword evidence="15 19" id="KW-0472">Membrane</keyword>
<evidence type="ECO:0000256" key="16">
    <source>
        <dbReference type="ARBA" id="ARBA00023209"/>
    </source>
</evidence>
<name>A0A841Q3C1_9BACI</name>
<dbReference type="Proteomes" id="UP000581688">
    <property type="component" value="Unassembled WGS sequence"/>
</dbReference>
<comment type="pathway">
    <text evidence="3 18">Phospholipid metabolism; CDP-diacylglycerol biosynthesis; CDP-diacylglycerol from sn-glycerol 3-phosphate: step 3/3.</text>
</comment>
<protein>
    <recommendedName>
        <fullName evidence="7 18">Phosphatidate cytidylyltransferase</fullName>
        <ecNumber evidence="6 18">2.7.7.41</ecNumber>
    </recommendedName>
</protein>
<evidence type="ECO:0000256" key="15">
    <source>
        <dbReference type="ARBA" id="ARBA00023136"/>
    </source>
</evidence>
<feature type="transmembrane region" description="Helical" evidence="19">
    <location>
        <begin position="77"/>
        <end position="96"/>
    </location>
</feature>
<dbReference type="AlphaFoldDB" id="A0A841Q3C1"/>
<comment type="catalytic activity">
    <reaction evidence="1 18">
        <text>a 1,2-diacyl-sn-glycero-3-phosphate + CTP + H(+) = a CDP-1,2-diacyl-sn-glycerol + diphosphate</text>
        <dbReference type="Rhea" id="RHEA:16229"/>
        <dbReference type="ChEBI" id="CHEBI:15378"/>
        <dbReference type="ChEBI" id="CHEBI:33019"/>
        <dbReference type="ChEBI" id="CHEBI:37563"/>
        <dbReference type="ChEBI" id="CHEBI:58332"/>
        <dbReference type="ChEBI" id="CHEBI:58608"/>
        <dbReference type="EC" id="2.7.7.41"/>
    </reaction>
</comment>
<evidence type="ECO:0000256" key="19">
    <source>
        <dbReference type="SAM" id="Phobius"/>
    </source>
</evidence>
<keyword evidence="10 18" id="KW-0808">Transferase</keyword>
<evidence type="ECO:0000256" key="7">
    <source>
        <dbReference type="ARBA" id="ARBA00019373"/>
    </source>
</evidence>
<keyword evidence="11 18" id="KW-0812">Transmembrane</keyword>
<evidence type="ECO:0000313" key="21">
    <source>
        <dbReference type="Proteomes" id="UP000581688"/>
    </source>
</evidence>
<keyword evidence="14" id="KW-0443">Lipid metabolism</keyword>
<evidence type="ECO:0000256" key="4">
    <source>
        <dbReference type="ARBA" id="ARBA00005189"/>
    </source>
</evidence>
<evidence type="ECO:0000256" key="17">
    <source>
        <dbReference type="ARBA" id="ARBA00023264"/>
    </source>
</evidence>
<dbReference type="GO" id="GO:0016024">
    <property type="term" value="P:CDP-diacylglycerol biosynthetic process"/>
    <property type="evidence" value="ECO:0007669"/>
    <property type="project" value="UniProtKB-UniPathway"/>
</dbReference>
<dbReference type="Pfam" id="PF01148">
    <property type="entry name" value="CTP_transf_1"/>
    <property type="match status" value="1"/>
</dbReference>
<dbReference type="EMBL" id="JACHGH010000003">
    <property type="protein sequence ID" value="MBB6452890.1"/>
    <property type="molecule type" value="Genomic_DNA"/>
</dbReference>
<gene>
    <name evidence="20" type="ORF">HNQ94_001336</name>
</gene>
<dbReference type="GO" id="GO:0004605">
    <property type="term" value="F:phosphatidate cytidylyltransferase activity"/>
    <property type="evidence" value="ECO:0007669"/>
    <property type="project" value="UniProtKB-EC"/>
</dbReference>
<evidence type="ECO:0000256" key="12">
    <source>
        <dbReference type="ARBA" id="ARBA00022695"/>
    </source>
</evidence>
<keyword evidence="17" id="KW-1208">Phospholipid metabolism</keyword>
<keyword evidence="9" id="KW-0444">Lipid biosynthesis</keyword>
<dbReference type="InterPro" id="IPR000374">
    <property type="entry name" value="PC_trans"/>
</dbReference>
<comment type="similarity">
    <text evidence="5 18">Belongs to the CDS family.</text>
</comment>
<dbReference type="RefSeq" id="WP_174495430.1">
    <property type="nucleotide sequence ID" value="NZ_CADDWK010000003.1"/>
</dbReference>
<proteinExistence type="inferred from homology"/>
<evidence type="ECO:0000256" key="2">
    <source>
        <dbReference type="ARBA" id="ARBA00004651"/>
    </source>
</evidence>
<organism evidence="20 21">
    <name type="scientific">Salirhabdus euzebyi</name>
    <dbReference type="NCBI Taxonomy" id="394506"/>
    <lineage>
        <taxon>Bacteria</taxon>
        <taxon>Bacillati</taxon>
        <taxon>Bacillota</taxon>
        <taxon>Bacilli</taxon>
        <taxon>Bacillales</taxon>
        <taxon>Bacillaceae</taxon>
        <taxon>Salirhabdus</taxon>
    </lineage>
</organism>
<comment type="pathway">
    <text evidence="4">Lipid metabolism.</text>
</comment>
<keyword evidence="21" id="KW-1185">Reference proteome</keyword>
<keyword evidence="16" id="KW-0594">Phospholipid biosynthesis</keyword>
<keyword evidence="12 18" id="KW-0548">Nucleotidyltransferase</keyword>